<comment type="caution">
    <text evidence="11">The sequence shown here is derived from an EMBL/GenBank/DDBJ whole genome shotgun (WGS) entry which is preliminary data.</text>
</comment>
<evidence type="ECO:0000259" key="8">
    <source>
        <dbReference type="PROSITE" id="PS50109"/>
    </source>
</evidence>
<dbReference type="OrthoDB" id="9808408at2"/>
<keyword evidence="12" id="KW-1185">Reference proteome</keyword>
<dbReference type="CDD" id="cd00130">
    <property type="entry name" value="PAS"/>
    <property type="match status" value="1"/>
</dbReference>
<evidence type="ECO:0000256" key="1">
    <source>
        <dbReference type="ARBA" id="ARBA00000085"/>
    </source>
</evidence>
<dbReference type="SMART" id="SM00387">
    <property type="entry name" value="HATPase_c"/>
    <property type="match status" value="1"/>
</dbReference>
<evidence type="ECO:0000256" key="5">
    <source>
        <dbReference type="ARBA" id="ARBA00022777"/>
    </source>
</evidence>
<dbReference type="PROSITE" id="PS50113">
    <property type="entry name" value="PAC"/>
    <property type="match status" value="1"/>
</dbReference>
<dbReference type="PROSITE" id="PS50112">
    <property type="entry name" value="PAS"/>
    <property type="match status" value="1"/>
</dbReference>
<evidence type="ECO:0000256" key="2">
    <source>
        <dbReference type="ARBA" id="ARBA00012438"/>
    </source>
</evidence>
<dbReference type="Pfam" id="PF13426">
    <property type="entry name" value="PAS_9"/>
    <property type="match status" value="1"/>
</dbReference>
<comment type="catalytic activity">
    <reaction evidence="1">
        <text>ATP + protein L-histidine = ADP + protein N-phospho-L-histidine.</text>
        <dbReference type="EC" id="2.7.13.3"/>
    </reaction>
</comment>
<dbReference type="InterPro" id="IPR036097">
    <property type="entry name" value="HisK_dim/P_sf"/>
</dbReference>
<keyword evidence="4" id="KW-0808">Transferase</keyword>
<dbReference type="PRINTS" id="PR00344">
    <property type="entry name" value="BCTRLSENSOR"/>
</dbReference>
<dbReference type="Gene3D" id="1.10.287.130">
    <property type="match status" value="1"/>
</dbReference>
<evidence type="ECO:0000313" key="11">
    <source>
        <dbReference type="EMBL" id="PZX63527.1"/>
    </source>
</evidence>
<evidence type="ECO:0000256" key="4">
    <source>
        <dbReference type="ARBA" id="ARBA00022679"/>
    </source>
</evidence>
<dbReference type="SMART" id="SM00091">
    <property type="entry name" value="PAS"/>
    <property type="match status" value="1"/>
</dbReference>
<dbReference type="InterPro" id="IPR005467">
    <property type="entry name" value="His_kinase_dom"/>
</dbReference>
<proteinExistence type="predicted"/>
<evidence type="ECO:0000313" key="12">
    <source>
        <dbReference type="Proteomes" id="UP000249720"/>
    </source>
</evidence>
<dbReference type="InterPro" id="IPR036890">
    <property type="entry name" value="HATPase_C_sf"/>
</dbReference>
<dbReference type="PROSITE" id="PS50109">
    <property type="entry name" value="HIS_KIN"/>
    <property type="match status" value="1"/>
</dbReference>
<sequence length="405" mass="46236">MPNKEGFSALFTYATEGIIVVNERGYLTMANPAAEKLFGYESGELLNIQLENLIPKRFTKSHQQYRNQYAHQPYARSMGIGMNLFALRKDGTEFPVEVSLSPFKTAEGNFVIAFIIDITIRKQTESALLKQKEELEKLNSELEKRVRHRTLILEEALHELERSREELSQLLEKEKEVNELKSRFVSMASHEFRTPLATILSSLNLVEKYGELNDRENQQRHILRIKSAINHMTDILNDMLSISKIEEGKIVVQKDWVNVVQLSQNIIQEIQPILKAGQVIHFHPAGQELAYIDPNIFITIVTNLLSNAIKFSPVNKPIYLNLNITDEQLTIVVKDEGMGIPEEDQSNLFNRFFRAKNVTNIQGTGLGLNIIARYVELLNGNITFESRLEQGTTFTIVIPNIIENA</sequence>
<dbReference type="CDD" id="cd00075">
    <property type="entry name" value="HATPase"/>
    <property type="match status" value="1"/>
</dbReference>
<keyword evidence="5" id="KW-0418">Kinase</keyword>
<dbReference type="PANTHER" id="PTHR43711">
    <property type="entry name" value="TWO-COMPONENT HISTIDINE KINASE"/>
    <property type="match status" value="1"/>
</dbReference>
<dbReference type="GO" id="GO:0000155">
    <property type="term" value="F:phosphorelay sensor kinase activity"/>
    <property type="evidence" value="ECO:0007669"/>
    <property type="project" value="InterPro"/>
</dbReference>
<keyword evidence="7" id="KW-0175">Coiled coil</keyword>
<dbReference type="SMART" id="SM00388">
    <property type="entry name" value="HisKA"/>
    <property type="match status" value="1"/>
</dbReference>
<feature type="coiled-coil region" evidence="7">
    <location>
        <begin position="121"/>
        <end position="183"/>
    </location>
</feature>
<evidence type="ECO:0000256" key="7">
    <source>
        <dbReference type="SAM" id="Coils"/>
    </source>
</evidence>
<name>A0A2W7S8P1_9BACT</name>
<dbReference type="Pfam" id="PF00512">
    <property type="entry name" value="HisKA"/>
    <property type="match status" value="1"/>
</dbReference>
<dbReference type="CDD" id="cd00082">
    <property type="entry name" value="HisKA"/>
    <property type="match status" value="1"/>
</dbReference>
<dbReference type="RefSeq" id="WP_111294223.1">
    <property type="nucleotide sequence ID" value="NZ_QKZV01000003.1"/>
</dbReference>
<dbReference type="SUPFAM" id="SSF55874">
    <property type="entry name" value="ATPase domain of HSP90 chaperone/DNA topoisomerase II/histidine kinase"/>
    <property type="match status" value="1"/>
</dbReference>
<dbReference type="InterPro" id="IPR003661">
    <property type="entry name" value="HisK_dim/P_dom"/>
</dbReference>
<dbReference type="EC" id="2.7.13.3" evidence="2"/>
<dbReference type="PANTHER" id="PTHR43711:SF26">
    <property type="entry name" value="SENSOR HISTIDINE KINASE RCSC"/>
    <property type="match status" value="1"/>
</dbReference>
<dbReference type="EMBL" id="QKZV01000003">
    <property type="protein sequence ID" value="PZX63527.1"/>
    <property type="molecule type" value="Genomic_DNA"/>
</dbReference>
<keyword evidence="6" id="KW-0902">Two-component regulatory system</keyword>
<dbReference type="SUPFAM" id="SSF47384">
    <property type="entry name" value="Homodimeric domain of signal transducing histidine kinase"/>
    <property type="match status" value="1"/>
</dbReference>
<keyword evidence="3" id="KW-0597">Phosphoprotein</keyword>
<dbReference type="Proteomes" id="UP000249720">
    <property type="component" value="Unassembled WGS sequence"/>
</dbReference>
<evidence type="ECO:0000256" key="6">
    <source>
        <dbReference type="ARBA" id="ARBA00023012"/>
    </source>
</evidence>
<dbReference type="InterPro" id="IPR000700">
    <property type="entry name" value="PAS-assoc_C"/>
</dbReference>
<feature type="domain" description="PAC" evidence="10">
    <location>
        <begin position="80"/>
        <end position="130"/>
    </location>
</feature>
<dbReference type="NCBIfam" id="TIGR00229">
    <property type="entry name" value="sensory_box"/>
    <property type="match status" value="1"/>
</dbReference>
<dbReference type="InterPro" id="IPR003594">
    <property type="entry name" value="HATPase_dom"/>
</dbReference>
<evidence type="ECO:0000256" key="3">
    <source>
        <dbReference type="ARBA" id="ARBA00022553"/>
    </source>
</evidence>
<dbReference type="InterPro" id="IPR050736">
    <property type="entry name" value="Sensor_HK_Regulatory"/>
</dbReference>
<dbReference type="Pfam" id="PF02518">
    <property type="entry name" value="HATPase_c"/>
    <property type="match status" value="1"/>
</dbReference>
<dbReference type="Gene3D" id="3.30.565.10">
    <property type="entry name" value="Histidine kinase-like ATPase, C-terminal domain"/>
    <property type="match status" value="1"/>
</dbReference>
<evidence type="ECO:0000259" key="10">
    <source>
        <dbReference type="PROSITE" id="PS50113"/>
    </source>
</evidence>
<dbReference type="FunFam" id="3.30.565.10:FF:000006">
    <property type="entry name" value="Sensor histidine kinase WalK"/>
    <property type="match status" value="1"/>
</dbReference>
<accession>A0A2W7S8P1</accession>
<dbReference type="InterPro" id="IPR004358">
    <property type="entry name" value="Sig_transdc_His_kin-like_C"/>
</dbReference>
<dbReference type="InterPro" id="IPR035965">
    <property type="entry name" value="PAS-like_dom_sf"/>
</dbReference>
<evidence type="ECO:0000259" key="9">
    <source>
        <dbReference type="PROSITE" id="PS50112"/>
    </source>
</evidence>
<dbReference type="SUPFAM" id="SSF55785">
    <property type="entry name" value="PYP-like sensor domain (PAS domain)"/>
    <property type="match status" value="1"/>
</dbReference>
<feature type="domain" description="Histidine kinase" evidence="8">
    <location>
        <begin position="187"/>
        <end position="402"/>
    </location>
</feature>
<dbReference type="InterPro" id="IPR000014">
    <property type="entry name" value="PAS"/>
</dbReference>
<protein>
    <recommendedName>
        <fullName evidence="2">histidine kinase</fullName>
        <ecNumber evidence="2">2.7.13.3</ecNumber>
    </recommendedName>
</protein>
<organism evidence="11 12">
    <name type="scientific">Hydrotalea sandarakina</name>
    <dbReference type="NCBI Taxonomy" id="1004304"/>
    <lineage>
        <taxon>Bacteria</taxon>
        <taxon>Pseudomonadati</taxon>
        <taxon>Bacteroidota</taxon>
        <taxon>Chitinophagia</taxon>
        <taxon>Chitinophagales</taxon>
        <taxon>Chitinophagaceae</taxon>
        <taxon>Hydrotalea</taxon>
    </lineage>
</organism>
<feature type="domain" description="PAS" evidence="9">
    <location>
        <begin position="3"/>
        <end position="47"/>
    </location>
</feature>
<reference evidence="11 12" key="1">
    <citation type="submission" date="2018-06" db="EMBL/GenBank/DDBJ databases">
        <title>Genomic Encyclopedia of Archaeal and Bacterial Type Strains, Phase II (KMG-II): from individual species to whole genera.</title>
        <authorList>
            <person name="Goeker M."/>
        </authorList>
    </citation>
    <scope>NUCLEOTIDE SEQUENCE [LARGE SCALE GENOMIC DNA]</scope>
    <source>
        <strain evidence="11 12">DSM 23241</strain>
    </source>
</reference>
<dbReference type="AlphaFoldDB" id="A0A2W7S8P1"/>
<gene>
    <name evidence="11" type="ORF">LX80_01172</name>
</gene>
<dbReference type="Gene3D" id="3.30.450.20">
    <property type="entry name" value="PAS domain"/>
    <property type="match status" value="1"/>
</dbReference>